<organism evidence="2">
    <name type="scientific">Acididesulfobacillus acetoxydans</name>
    <dbReference type="NCBI Taxonomy" id="1561005"/>
    <lineage>
        <taxon>Bacteria</taxon>
        <taxon>Bacillati</taxon>
        <taxon>Bacillota</taxon>
        <taxon>Clostridia</taxon>
        <taxon>Eubacteriales</taxon>
        <taxon>Peptococcaceae</taxon>
        <taxon>Acididesulfobacillus</taxon>
    </lineage>
</organism>
<dbReference type="Proteomes" id="UP000836597">
    <property type="component" value="Chromosome"/>
</dbReference>
<keyword evidence="1" id="KW-0812">Transmembrane</keyword>
<evidence type="ECO:0000313" key="2">
    <source>
        <dbReference type="EMBL" id="CAA7603095.1"/>
    </source>
</evidence>
<feature type="transmembrane region" description="Helical" evidence="1">
    <location>
        <begin position="48"/>
        <end position="66"/>
    </location>
</feature>
<accession>A0A8S0Y4L0</accession>
<keyword evidence="1" id="KW-1133">Transmembrane helix</keyword>
<reference evidence="2" key="2">
    <citation type="submission" date="2020-01" db="EMBL/GenBank/DDBJ databases">
        <authorList>
            <person name="Hornung B."/>
        </authorList>
    </citation>
    <scope>NUCLEOTIDE SEQUENCE</scope>
    <source>
        <strain evidence="2">PacBioINE</strain>
    </source>
</reference>
<keyword evidence="1" id="KW-0472">Membrane</keyword>
<evidence type="ECO:0000313" key="4">
    <source>
        <dbReference type="Proteomes" id="UP001071230"/>
    </source>
</evidence>
<sequence>MSWNPGAVAVCTGLLSRMPTECLVEVMCMPWKTFKSSFLRKPSRQEVAIILVILAGAALIIAFYALRP</sequence>
<dbReference type="KEGG" id="aacx:DEACI_3918"/>
<dbReference type="Proteomes" id="UP001071230">
    <property type="component" value="Unassembled WGS sequence"/>
</dbReference>
<evidence type="ECO:0000313" key="3">
    <source>
        <dbReference type="EMBL" id="CEJ05667.1"/>
    </source>
</evidence>
<proteinExistence type="predicted"/>
<keyword evidence="4" id="KW-1185">Reference proteome</keyword>
<name>A0A8S0Y4L0_9FIRM</name>
<protein>
    <submittedName>
        <fullName evidence="2">Uncharacterized protein</fullName>
    </submittedName>
</protein>
<dbReference type="EMBL" id="CDGJ01000002">
    <property type="protein sequence ID" value="CEJ05667.1"/>
    <property type="molecule type" value="Genomic_DNA"/>
</dbReference>
<dbReference type="EMBL" id="LR746496">
    <property type="protein sequence ID" value="CAA7603095.1"/>
    <property type="molecule type" value="Genomic_DNA"/>
</dbReference>
<dbReference type="AlphaFoldDB" id="A0A8S0Y4L0"/>
<evidence type="ECO:0000256" key="1">
    <source>
        <dbReference type="SAM" id="Phobius"/>
    </source>
</evidence>
<reference evidence="3" key="1">
    <citation type="submission" date="2014-11" db="EMBL/GenBank/DDBJ databases">
        <authorList>
            <person name="Hornung B.V."/>
        </authorList>
    </citation>
    <scope>NUCLEOTIDE SEQUENCE</scope>
    <source>
        <strain evidence="3">INE</strain>
    </source>
</reference>
<gene>
    <name evidence="3" type="ORF">DEACI_0041</name>
    <name evidence="2" type="ORF">DEACI_3918</name>
</gene>